<keyword evidence="3" id="KW-0969">Cilium</keyword>
<dbReference type="EMBL" id="JBHSTE010000008">
    <property type="protein sequence ID" value="MFC6334906.1"/>
    <property type="molecule type" value="Genomic_DNA"/>
</dbReference>
<comment type="caution">
    <text evidence="3">The sequence shown here is derived from an EMBL/GenBank/DDBJ whole genome shotgun (WGS) entry which is preliminary data.</text>
</comment>
<sequence>MEQTTFQQLIQQLKQLLLIYRALFTLADEKKAAIIANDIEAINMITMKESKALKPVPELENGIRALLTKLQRELGFRPKLKMMLSEMVQLIIDPNQKQELSELQSDLAQVADRLKGANEHNQQLIQLSLDYVHFSLDVICGPPEDEVTYKRPSPGNDTQRRTGLYDTRA</sequence>
<evidence type="ECO:0000313" key="4">
    <source>
        <dbReference type="Proteomes" id="UP001596233"/>
    </source>
</evidence>
<keyword evidence="3" id="KW-0966">Cell projection</keyword>
<keyword evidence="4" id="KW-1185">Reference proteome</keyword>
<evidence type="ECO:0000256" key="2">
    <source>
        <dbReference type="SAM" id="MobiDB-lite"/>
    </source>
</evidence>
<evidence type="ECO:0000313" key="3">
    <source>
        <dbReference type="EMBL" id="MFC6334906.1"/>
    </source>
</evidence>
<proteinExistence type="predicted"/>
<keyword evidence="3" id="KW-0282">Flagellum</keyword>
<dbReference type="SUPFAM" id="SSF140566">
    <property type="entry name" value="FlgN-like"/>
    <property type="match status" value="1"/>
</dbReference>
<organism evidence="3 4">
    <name type="scientific">Paenibacillus septentrionalis</name>
    <dbReference type="NCBI Taxonomy" id="429342"/>
    <lineage>
        <taxon>Bacteria</taxon>
        <taxon>Bacillati</taxon>
        <taxon>Bacillota</taxon>
        <taxon>Bacilli</taxon>
        <taxon>Bacillales</taxon>
        <taxon>Paenibacillaceae</taxon>
        <taxon>Paenibacillus</taxon>
    </lineage>
</organism>
<dbReference type="InterPro" id="IPR007809">
    <property type="entry name" value="FlgN-like"/>
</dbReference>
<protein>
    <submittedName>
        <fullName evidence="3">Flagellar protein FlgN</fullName>
    </submittedName>
</protein>
<gene>
    <name evidence="3" type="ORF">ACFP56_19930</name>
</gene>
<accession>A0ABW1VAK8</accession>
<feature type="region of interest" description="Disordered" evidence="2">
    <location>
        <begin position="145"/>
        <end position="169"/>
    </location>
</feature>
<dbReference type="RefSeq" id="WP_379237921.1">
    <property type="nucleotide sequence ID" value="NZ_JBHSTE010000008.1"/>
</dbReference>
<name>A0ABW1VAK8_9BACL</name>
<evidence type="ECO:0000256" key="1">
    <source>
        <dbReference type="ARBA" id="ARBA00022795"/>
    </source>
</evidence>
<dbReference type="Pfam" id="PF05130">
    <property type="entry name" value="FlgN"/>
    <property type="match status" value="1"/>
</dbReference>
<reference evidence="4" key="1">
    <citation type="journal article" date="2019" name="Int. J. Syst. Evol. Microbiol.">
        <title>The Global Catalogue of Microorganisms (GCM) 10K type strain sequencing project: providing services to taxonomists for standard genome sequencing and annotation.</title>
        <authorList>
            <consortium name="The Broad Institute Genomics Platform"/>
            <consortium name="The Broad Institute Genome Sequencing Center for Infectious Disease"/>
            <person name="Wu L."/>
            <person name="Ma J."/>
        </authorList>
    </citation>
    <scope>NUCLEOTIDE SEQUENCE [LARGE SCALE GENOMIC DNA]</scope>
    <source>
        <strain evidence="4">PCU 280</strain>
    </source>
</reference>
<keyword evidence="1" id="KW-1005">Bacterial flagellum biogenesis</keyword>
<dbReference type="InterPro" id="IPR036679">
    <property type="entry name" value="FlgN-like_sf"/>
</dbReference>
<dbReference type="Gene3D" id="1.20.58.300">
    <property type="entry name" value="FlgN-like"/>
    <property type="match status" value="1"/>
</dbReference>
<dbReference type="Proteomes" id="UP001596233">
    <property type="component" value="Unassembled WGS sequence"/>
</dbReference>